<feature type="domain" description="DM2" evidence="1">
    <location>
        <begin position="202"/>
        <end position="241"/>
    </location>
</feature>
<dbReference type="SUPFAM" id="SSF47592">
    <property type="entry name" value="SWIB/MDM2 domain"/>
    <property type="match status" value="1"/>
</dbReference>
<protein>
    <recommendedName>
        <fullName evidence="1">DM2 domain-containing protein</fullName>
    </recommendedName>
</protein>
<dbReference type="Gene3D" id="1.10.245.10">
    <property type="entry name" value="SWIB/MDM2 domain"/>
    <property type="match status" value="1"/>
</dbReference>
<name>A0ABP0ZNI9_9ASCO</name>
<dbReference type="Pfam" id="PF02201">
    <property type="entry name" value="SWIB"/>
    <property type="match status" value="1"/>
</dbReference>
<dbReference type="InterPro" id="IPR036885">
    <property type="entry name" value="SWIB_MDM2_dom_sf"/>
</dbReference>
<reference evidence="2 3" key="1">
    <citation type="submission" date="2024-03" db="EMBL/GenBank/DDBJ databases">
        <authorList>
            <person name="Brejova B."/>
        </authorList>
    </citation>
    <scope>NUCLEOTIDE SEQUENCE [LARGE SCALE GENOMIC DNA]</scope>
    <source>
        <strain evidence="2 3">CBS 14171</strain>
    </source>
</reference>
<accession>A0ABP0ZNI9</accession>
<keyword evidence="3" id="KW-1185">Reference proteome</keyword>
<organism evidence="2 3">
    <name type="scientific">Lodderomyces beijingensis</name>
    <dbReference type="NCBI Taxonomy" id="1775926"/>
    <lineage>
        <taxon>Eukaryota</taxon>
        <taxon>Fungi</taxon>
        <taxon>Dikarya</taxon>
        <taxon>Ascomycota</taxon>
        <taxon>Saccharomycotina</taxon>
        <taxon>Pichiomycetes</taxon>
        <taxon>Debaryomycetaceae</taxon>
        <taxon>Candida/Lodderomyces clade</taxon>
        <taxon>Lodderomyces</taxon>
    </lineage>
</organism>
<proteinExistence type="predicted"/>
<dbReference type="GeneID" id="92208874"/>
<dbReference type="Proteomes" id="UP001497383">
    <property type="component" value="Chromosome 4"/>
</dbReference>
<gene>
    <name evidence="2" type="ORF">LODBEIA_P36780</name>
</gene>
<evidence type="ECO:0000313" key="2">
    <source>
        <dbReference type="EMBL" id="CAK9439578.1"/>
    </source>
</evidence>
<dbReference type="InterPro" id="IPR003121">
    <property type="entry name" value="SWIB_MDM2_domain"/>
</dbReference>
<dbReference type="PANTHER" id="PTHR13844">
    <property type="entry name" value="SWI/SNF-RELATED MATRIX-ASSOCIATED ACTIN-DEPENDENT REGULATOR OF CHROMATIN SUBFAMILY D"/>
    <property type="match status" value="1"/>
</dbReference>
<evidence type="ECO:0000259" key="1">
    <source>
        <dbReference type="Pfam" id="PF02201"/>
    </source>
</evidence>
<dbReference type="RefSeq" id="XP_066830616.1">
    <property type="nucleotide sequence ID" value="XM_066973814.1"/>
</dbReference>
<evidence type="ECO:0000313" key="3">
    <source>
        <dbReference type="Proteomes" id="UP001497383"/>
    </source>
</evidence>
<dbReference type="EMBL" id="OZ022408">
    <property type="protein sequence ID" value="CAK9439578.1"/>
    <property type="molecule type" value="Genomic_DNA"/>
</dbReference>
<sequence>MPTISYTPTDITIPQSIYDKVPNLEEYKNLKEAERKIDLLIARKALDFQAIQQKTIHPFEYRSSTGLLRVFVYNTCENQPWQKQQQEQQQQQAASDPTADSTWTLRVEGKFISDNKTEAIDTHNLKFSSFLSAISVDLLPNEHYPHLKDSPANIIEWRDDGSNNLQRNPATEVNFDGLDVKRNGIFNLKCKIALLVKSYSNKLRVSDEMAQFIGKTECTQQEVMYTIWSYVLWNKLFKVNDSYMHVPAVENATINPMSDKSGGASGGEAGGVNDDLTLTTADDALYDLLKVREFTFKDLYRLIQPHFRPREPVIIDYEIDTRKSTTLGGLIIDIPVELPVNLSQAQKELLDLNKNAFDNLAHHDAAIEKLNSKLSLAIIALRNANSREIFFEDLSKDPVGFVEKWLATQSETLKALKSDDGYDEETVRRAQYFVDNEDLIREKIDLLFGAGKF</sequence>